<dbReference type="AlphaFoldDB" id="A0A9P1GLA8"/>
<keyword evidence="3" id="KW-1185">Reference proteome</keyword>
<dbReference type="Proteomes" id="UP001152797">
    <property type="component" value="Unassembled WGS sequence"/>
</dbReference>
<name>A0A9P1GLA8_9DINO</name>
<dbReference type="EMBL" id="CAMXCT030006511">
    <property type="protein sequence ID" value="CAL4802324.1"/>
    <property type="molecule type" value="Genomic_DNA"/>
</dbReference>
<comment type="caution">
    <text evidence="1">The sequence shown here is derived from an EMBL/GenBank/DDBJ whole genome shotgun (WGS) entry which is preliminary data.</text>
</comment>
<gene>
    <name evidence="1" type="ORF">C1SCF055_LOCUS39866</name>
</gene>
<reference evidence="2" key="2">
    <citation type="submission" date="2024-04" db="EMBL/GenBank/DDBJ databases">
        <authorList>
            <person name="Chen Y."/>
            <person name="Shah S."/>
            <person name="Dougan E. K."/>
            <person name="Thang M."/>
            <person name="Chan C."/>
        </authorList>
    </citation>
    <scope>NUCLEOTIDE SEQUENCE [LARGE SCALE GENOMIC DNA]</scope>
</reference>
<dbReference type="EMBL" id="CAMXCT020006511">
    <property type="protein sequence ID" value="CAL1168387.1"/>
    <property type="molecule type" value="Genomic_DNA"/>
</dbReference>
<dbReference type="EMBL" id="CAMXCT010006511">
    <property type="protein sequence ID" value="CAI4015012.1"/>
    <property type="molecule type" value="Genomic_DNA"/>
</dbReference>
<organism evidence="1">
    <name type="scientific">Cladocopium goreaui</name>
    <dbReference type="NCBI Taxonomy" id="2562237"/>
    <lineage>
        <taxon>Eukaryota</taxon>
        <taxon>Sar</taxon>
        <taxon>Alveolata</taxon>
        <taxon>Dinophyceae</taxon>
        <taxon>Suessiales</taxon>
        <taxon>Symbiodiniaceae</taxon>
        <taxon>Cladocopium</taxon>
    </lineage>
</organism>
<protein>
    <submittedName>
        <fullName evidence="1">Uncharacterized protein</fullName>
    </submittedName>
</protein>
<evidence type="ECO:0000313" key="2">
    <source>
        <dbReference type="EMBL" id="CAL1168387.1"/>
    </source>
</evidence>
<evidence type="ECO:0000313" key="1">
    <source>
        <dbReference type="EMBL" id="CAI4015012.1"/>
    </source>
</evidence>
<evidence type="ECO:0000313" key="3">
    <source>
        <dbReference type="Proteomes" id="UP001152797"/>
    </source>
</evidence>
<proteinExistence type="predicted"/>
<accession>A0A9P1GLA8</accession>
<reference evidence="1" key="1">
    <citation type="submission" date="2022-10" db="EMBL/GenBank/DDBJ databases">
        <authorList>
            <person name="Chen Y."/>
            <person name="Dougan E. K."/>
            <person name="Chan C."/>
            <person name="Rhodes N."/>
            <person name="Thang M."/>
        </authorList>
    </citation>
    <scope>NUCLEOTIDE SEQUENCE</scope>
</reference>
<sequence>MQCVHPLHVNSRREGDSDSLDCDFGKKGHVPSEVQCFNALVPPCWIKLRIEAVAFLGPAIILVVLPSNLAESYRRVDCWFCAGVLDILFAPHLGPDISLQSCLAALPLGPRLGISFGFCQESGSSTKPETESAQKCQCKQSKEQQDIMEQMQNREPVQHVNRFDYNRNNCIFRRCRQTHIGAAREFGSPPGSAGSQVVNSTAQASTTFLTLNPRPKPWLTSIATGVCFKG</sequence>